<dbReference type="InterPro" id="IPR043968">
    <property type="entry name" value="SGNH"/>
</dbReference>
<proteinExistence type="predicted"/>
<feature type="domain" description="Acyltransferase 3" evidence="2">
    <location>
        <begin position="46"/>
        <end position="369"/>
    </location>
</feature>
<evidence type="ECO:0000259" key="2">
    <source>
        <dbReference type="Pfam" id="PF01757"/>
    </source>
</evidence>
<keyword evidence="4" id="KW-0012">Acyltransferase</keyword>
<feature type="domain" description="SGNH" evidence="3">
    <location>
        <begin position="474"/>
        <end position="696"/>
    </location>
</feature>
<dbReference type="GO" id="GO:0016746">
    <property type="term" value="F:acyltransferase activity"/>
    <property type="evidence" value="ECO:0007669"/>
    <property type="project" value="UniProtKB-KW"/>
</dbReference>
<feature type="transmembrane region" description="Helical" evidence="1">
    <location>
        <begin position="184"/>
        <end position="200"/>
    </location>
</feature>
<reference evidence="4" key="2">
    <citation type="submission" date="2023-02" db="EMBL/GenBank/DDBJ databases">
        <authorList>
            <person name="Sun Q."/>
            <person name="Mori K."/>
        </authorList>
    </citation>
    <scope>NUCLEOTIDE SEQUENCE</scope>
    <source>
        <strain evidence="4">NBRC 110608</strain>
    </source>
</reference>
<gene>
    <name evidence="4" type="ORF">GCM10025872_33010</name>
</gene>
<dbReference type="Pfam" id="PF19040">
    <property type="entry name" value="SGNH"/>
    <property type="match status" value="1"/>
</dbReference>
<evidence type="ECO:0000256" key="1">
    <source>
        <dbReference type="SAM" id="Phobius"/>
    </source>
</evidence>
<feature type="transmembrane region" description="Helical" evidence="1">
    <location>
        <begin position="391"/>
        <end position="411"/>
    </location>
</feature>
<feature type="transmembrane region" description="Helical" evidence="1">
    <location>
        <begin position="352"/>
        <end position="370"/>
    </location>
</feature>
<dbReference type="PANTHER" id="PTHR23028">
    <property type="entry name" value="ACETYLTRANSFERASE"/>
    <property type="match status" value="1"/>
</dbReference>
<feature type="transmembrane region" description="Helical" evidence="1">
    <location>
        <begin position="232"/>
        <end position="253"/>
    </location>
</feature>
<keyword evidence="4" id="KW-0808">Transferase</keyword>
<evidence type="ECO:0000313" key="4">
    <source>
        <dbReference type="EMBL" id="BDZ59644.1"/>
    </source>
</evidence>
<dbReference type="Pfam" id="PF01757">
    <property type="entry name" value="Acyl_transf_3"/>
    <property type="match status" value="1"/>
</dbReference>
<protein>
    <submittedName>
        <fullName evidence="4">Acyltransferase</fullName>
    </submittedName>
</protein>
<feature type="transmembrane region" description="Helical" evidence="1">
    <location>
        <begin position="47"/>
        <end position="64"/>
    </location>
</feature>
<dbReference type="InterPro" id="IPR002656">
    <property type="entry name" value="Acyl_transf_3_dom"/>
</dbReference>
<keyword evidence="1" id="KW-0472">Membrane</keyword>
<sequence>MGGAGATLPGPPNLGIYPLRVSTPTLQRLDRNPPDKRAGASGMRTDIQALRALAVMLVVVYHLWPGELTGGFVGVDVFFVISGFLITGHLLRDAERKGGVSLLQFWTRRAFRLLPASLLVIVVTMAGVLAFVGEDQWRRHAQQALASGFYVQNWVLSASSTDYLASSESPTAFQHFWSLSIEEQFYLVLPVVFVAVLALAKTRWRTAFFAALVAITGASLWWSIQLTATNSAAAYFVTTTRAWEFGIGALASFVRPRHLARISPAVAWVGIGAIVVSAVTFSGQTAFPGYAALLPTVGAALALITLRHDRVFDTVTNTRPVQLIGDASYSIYLWHWPLFVIAPYALGRELGFLPRLGILVLSIAVGWLSMRFVETPFRARGFARWRTRSGAAVAAGIAGVLVLSSAGLGLVQQREQQAADQVQDALSGADRCVGAPALGRNDCPAPNSLTPSLALLPKDDGNRGDCWTVQGSSEFKRCTLNDPAKPAKRVIALGDSHSNSLIPAYEKAAKSLNWRFEASGKAGCYPTTADIEVVDRDVTACETWRNDVIDQVAKDDSIDIVVMTRNEASPTELTSEKRPRLEAGMREAWSRFTRAGKQVIVIQDVPNLGQEPLDCVARNDVAASTECTYDQDAAFPESRQTLRDAAEGQRGVTFVGVEDSFCVDGRCPAVIGSVPVFFNPGHVSKTFAATWGPQLASKLRDAAQ</sequence>
<reference evidence="4" key="1">
    <citation type="journal article" date="2014" name="Int. J. Syst. Evol. Microbiol.">
        <title>Complete genome of a new Firmicutes species belonging to the dominant human colonic microbiota ('Ruminococcus bicirculans') reveals two chromosomes and a selective capacity to utilize plant glucans.</title>
        <authorList>
            <consortium name="NISC Comparative Sequencing Program"/>
            <person name="Wegmann U."/>
            <person name="Louis P."/>
            <person name="Goesmann A."/>
            <person name="Henrissat B."/>
            <person name="Duncan S.H."/>
            <person name="Flint H.J."/>
        </authorList>
    </citation>
    <scope>NUCLEOTIDE SEQUENCE</scope>
    <source>
        <strain evidence="4">NBRC 110608</strain>
    </source>
</reference>
<accession>A0ABN6YQE9</accession>
<name>A0ABN6YQE9_9MICO</name>
<keyword evidence="1" id="KW-1133">Transmembrane helix</keyword>
<feature type="transmembrane region" description="Helical" evidence="1">
    <location>
        <begin position="265"/>
        <end position="281"/>
    </location>
</feature>
<feature type="transmembrane region" description="Helical" evidence="1">
    <location>
        <begin position="70"/>
        <end position="91"/>
    </location>
</feature>
<feature type="transmembrane region" description="Helical" evidence="1">
    <location>
        <begin position="287"/>
        <end position="306"/>
    </location>
</feature>
<feature type="transmembrane region" description="Helical" evidence="1">
    <location>
        <begin position="111"/>
        <end position="132"/>
    </location>
</feature>
<keyword evidence="1" id="KW-0812">Transmembrane</keyword>
<feature type="transmembrane region" description="Helical" evidence="1">
    <location>
        <begin position="327"/>
        <end position="346"/>
    </location>
</feature>
<dbReference type="PANTHER" id="PTHR23028:SF53">
    <property type="entry name" value="ACYL_TRANSF_3 DOMAIN-CONTAINING PROTEIN"/>
    <property type="match status" value="1"/>
</dbReference>
<dbReference type="EMBL" id="AP027735">
    <property type="protein sequence ID" value="BDZ59644.1"/>
    <property type="molecule type" value="Genomic_DNA"/>
</dbReference>
<organism evidence="4">
    <name type="scientific">Barrientosiimonas endolithica</name>
    <dbReference type="NCBI Taxonomy" id="1535208"/>
    <lineage>
        <taxon>Bacteria</taxon>
        <taxon>Bacillati</taxon>
        <taxon>Actinomycetota</taxon>
        <taxon>Actinomycetes</taxon>
        <taxon>Micrococcales</taxon>
        <taxon>Dermacoccaceae</taxon>
        <taxon>Barrientosiimonas</taxon>
    </lineage>
</organism>
<evidence type="ECO:0000259" key="3">
    <source>
        <dbReference type="Pfam" id="PF19040"/>
    </source>
</evidence>
<dbReference type="InterPro" id="IPR050879">
    <property type="entry name" value="Acyltransferase_3"/>
</dbReference>
<feature type="transmembrane region" description="Helical" evidence="1">
    <location>
        <begin position="207"/>
        <end position="226"/>
    </location>
</feature>